<feature type="region of interest" description="Disordered" evidence="1">
    <location>
        <begin position="210"/>
        <end position="261"/>
    </location>
</feature>
<feature type="compositionally biased region" description="Polar residues" evidence="1">
    <location>
        <begin position="975"/>
        <end position="994"/>
    </location>
</feature>
<evidence type="ECO:0000313" key="3">
    <source>
        <dbReference type="EMBL" id="KAK1268617.1"/>
    </source>
</evidence>
<organism evidence="3 4">
    <name type="scientific">Acorus gramineus</name>
    <name type="common">Dwarf sweet flag</name>
    <dbReference type="NCBI Taxonomy" id="55184"/>
    <lineage>
        <taxon>Eukaryota</taxon>
        <taxon>Viridiplantae</taxon>
        <taxon>Streptophyta</taxon>
        <taxon>Embryophyta</taxon>
        <taxon>Tracheophyta</taxon>
        <taxon>Spermatophyta</taxon>
        <taxon>Magnoliopsida</taxon>
        <taxon>Liliopsida</taxon>
        <taxon>Acoraceae</taxon>
        <taxon>Acorus</taxon>
    </lineage>
</organism>
<dbReference type="Pfam" id="PF25122">
    <property type="entry name" value="DUF7815"/>
    <property type="match status" value="1"/>
</dbReference>
<feature type="compositionally biased region" description="Basic and acidic residues" evidence="1">
    <location>
        <begin position="575"/>
        <end position="586"/>
    </location>
</feature>
<protein>
    <recommendedName>
        <fullName evidence="2">DUF7815 domain-containing protein</fullName>
    </recommendedName>
</protein>
<dbReference type="EMBL" id="JAUJYN010000006">
    <property type="protein sequence ID" value="KAK1268617.1"/>
    <property type="molecule type" value="Genomic_DNA"/>
</dbReference>
<feature type="region of interest" description="Disordered" evidence="1">
    <location>
        <begin position="522"/>
        <end position="843"/>
    </location>
</feature>
<keyword evidence="4" id="KW-1185">Reference proteome</keyword>
<feature type="compositionally biased region" description="Polar residues" evidence="1">
    <location>
        <begin position="247"/>
        <end position="256"/>
    </location>
</feature>
<feature type="region of interest" description="Disordered" evidence="1">
    <location>
        <begin position="860"/>
        <end position="1000"/>
    </location>
</feature>
<dbReference type="InterPro" id="IPR056717">
    <property type="entry name" value="DUF7815"/>
</dbReference>
<comment type="caution">
    <text evidence="3">The sequence shown here is derived from an EMBL/GenBank/DDBJ whole genome shotgun (WGS) entry which is preliminary data.</text>
</comment>
<evidence type="ECO:0000313" key="4">
    <source>
        <dbReference type="Proteomes" id="UP001179952"/>
    </source>
</evidence>
<feature type="region of interest" description="Disordered" evidence="1">
    <location>
        <begin position="1047"/>
        <end position="1088"/>
    </location>
</feature>
<feature type="compositionally biased region" description="Basic and acidic residues" evidence="1">
    <location>
        <begin position="811"/>
        <end position="820"/>
    </location>
</feature>
<evidence type="ECO:0000259" key="2">
    <source>
        <dbReference type="Pfam" id="PF25122"/>
    </source>
</evidence>
<dbReference type="PANTHER" id="PTHR36308:SF1">
    <property type="entry name" value="DENTIN SIALOPHOSPHOPROTEIN-RELATED"/>
    <property type="match status" value="1"/>
</dbReference>
<dbReference type="Proteomes" id="UP001179952">
    <property type="component" value="Unassembled WGS sequence"/>
</dbReference>
<dbReference type="PANTHER" id="PTHR36308">
    <property type="entry name" value="DENTIN SIALOPHOSPHOPROTEIN-RELATED"/>
    <property type="match status" value="1"/>
</dbReference>
<feature type="compositionally biased region" description="Basic and acidic residues" evidence="1">
    <location>
        <begin position="357"/>
        <end position="377"/>
    </location>
</feature>
<name>A0AAV9AWQ7_ACOGR</name>
<feature type="compositionally biased region" description="Polar residues" evidence="1">
    <location>
        <begin position="651"/>
        <end position="661"/>
    </location>
</feature>
<feature type="compositionally biased region" description="Polar residues" evidence="1">
    <location>
        <begin position="895"/>
        <end position="909"/>
    </location>
</feature>
<feature type="region of interest" description="Disordered" evidence="1">
    <location>
        <begin position="326"/>
        <end position="390"/>
    </location>
</feature>
<feature type="compositionally biased region" description="Polar residues" evidence="1">
    <location>
        <begin position="590"/>
        <end position="599"/>
    </location>
</feature>
<feature type="compositionally biased region" description="Basic and acidic residues" evidence="1">
    <location>
        <begin position="532"/>
        <end position="550"/>
    </location>
</feature>
<gene>
    <name evidence="3" type="ORF">QJS04_geneDACA013856</name>
</gene>
<sequence length="1088" mass="119560">MTERALEVSVELTKTNHPRKTKISTEATMAVDHPSSVIRDLQIQLRREAGVASYDPDDPSLLSSGLPSLEDLIAGLDPSPDYLRCRRCRGRLLRGVRSTICVFCGADRSGEASASAEISFNTTAAYRHLIESLGLDGSEPVMVNTRSTESNKGRRNASKDGLVLSDILDFKMQWPMESEKKENTNAGKAPTHGIYPLNLSVADLDNFFSKTETNAGPVPTGSSPEQLLPKKENHTSVPESSGLFGEIQSSNSVTRSMDSKESESAETVTVWEADFQSASFETRPVESKLDDPFSGIPVNYSANPLSTAVHSIPSKDIEIDYKIKDDDGNTEIDEPHHSSSSDNQIQDDIWDTMSARVADEQEQSSKRDSRTNGDEQRSSSPTCDDWFTDNLFPPSSSKALTLTNSSNQNDDVSDDWQDFASSVDNAPGGVETGIENENNSSIAEVDQERKILNNSASVQDDWFQDQLFSASNITTPKHTEIGGENDSPLDDWQCLTSSGVPPPMKISEGIIHDDQLDDWQDFTSSENMPHSNVEKTNENSNKAKADDRNDGLYNNASMRDDWFQEHPSPMNSTIDDEHMDKSHENDDSSDVWQDFTTSVPTPPKEDDPLNTWDGFASSGGIPTKNAEKGENVKPSVHTLRKEDDPLDTWQDFASSGNSSTPPKHMEKSESVKPSVQMLPKENDPVDTWQDFASLGSTPPKHVEKSDNDNPSVQMLLKEEDPPDAWQDFASSGSTSHKHTEKSENDKPSVQMLLKEEDPLDAWQDFASSGSTSHKHIEKSENDKPSVQTLPKEDDPLDAWQDFTSSGSTPPKHIEKSENDKQLGAWQSFPSLGHAPSKTMEEKDDPFSAWQDLTILVHEPPKNMENNVGGGASSNAWQDLTGFGHAQPKKEEKSVAQDSLDSWQGFTSAGNPPKEVKKGTGNEDAVDDWQGFTNAGETLPKNAEKGMEADDPLDAWQDYTSSGNPQPKAMPESIVNDDSLNSWPSFMSSGGTATKNIEKSGGFADPLDFWQGFTSSVVVPTNTTERSTENVDPLDAWKDFSSFGVTIRSSSTTMPTGSHITQPNERASESKSGDFIDDSEDMEFGSFQQ</sequence>
<accession>A0AAV9AWQ7</accession>
<reference evidence="3" key="2">
    <citation type="submission" date="2023-06" db="EMBL/GenBank/DDBJ databases">
        <authorList>
            <person name="Ma L."/>
            <person name="Liu K.-W."/>
            <person name="Li Z."/>
            <person name="Hsiao Y.-Y."/>
            <person name="Qi Y."/>
            <person name="Fu T."/>
            <person name="Tang G."/>
            <person name="Zhang D."/>
            <person name="Sun W.-H."/>
            <person name="Liu D.-K."/>
            <person name="Li Y."/>
            <person name="Chen G.-Z."/>
            <person name="Liu X.-D."/>
            <person name="Liao X.-Y."/>
            <person name="Jiang Y.-T."/>
            <person name="Yu X."/>
            <person name="Hao Y."/>
            <person name="Huang J."/>
            <person name="Zhao X.-W."/>
            <person name="Ke S."/>
            <person name="Chen Y.-Y."/>
            <person name="Wu W.-L."/>
            <person name="Hsu J.-L."/>
            <person name="Lin Y.-F."/>
            <person name="Huang M.-D."/>
            <person name="Li C.-Y."/>
            <person name="Huang L."/>
            <person name="Wang Z.-W."/>
            <person name="Zhao X."/>
            <person name="Zhong W.-Y."/>
            <person name="Peng D.-H."/>
            <person name="Ahmad S."/>
            <person name="Lan S."/>
            <person name="Zhang J.-S."/>
            <person name="Tsai W.-C."/>
            <person name="Van De Peer Y."/>
            <person name="Liu Z.-J."/>
        </authorList>
    </citation>
    <scope>NUCLEOTIDE SEQUENCE</scope>
    <source>
        <strain evidence="3">SCP</strain>
        <tissue evidence="3">Leaves</tissue>
    </source>
</reference>
<dbReference type="AlphaFoldDB" id="A0AAV9AWQ7"/>
<feature type="compositionally biased region" description="Polar residues" evidence="1">
    <location>
        <begin position="1047"/>
        <end position="1064"/>
    </location>
</feature>
<proteinExistence type="predicted"/>
<feature type="compositionally biased region" description="Basic and acidic residues" evidence="1">
    <location>
        <begin position="326"/>
        <end position="339"/>
    </location>
</feature>
<feature type="compositionally biased region" description="Polar residues" evidence="1">
    <location>
        <begin position="210"/>
        <end position="225"/>
    </location>
</feature>
<feature type="domain" description="DUF7815" evidence="2">
    <location>
        <begin position="82"/>
        <end position="106"/>
    </location>
</feature>
<reference evidence="3" key="1">
    <citation type="journal article" date="2023" name="Nat. Commun.">
        <title>Diploid and tetraploid genomes of Acorus and the evolution of monocots.</title>
        <authorList>
            <person name="Ma L."/>
            <person name="Liu K.W."/>
            <person name="Li Z."/>
            <person name="Hsiao Y.Y."/>
            <person name="Qi Y."/>
            <person name="Fu T."/>
            <person name="Tang G.D."/>
            <person name="Zhang D."/>
            <person name="Sun W.H."/>
            <person name="Liu D.K."/>
            <person name="Li Y."/>
            <person name="Chen G.Z."/>
            <person name="Liu X.D."/>
            <person name="Liao X.Y."/>
            <person name="Jiang Y.T."/>
            <person name="Yu X."/>
            <person name="Hao Y."/>
            <person name="Huang J."/>
            <person name="Zhao X.W."/>
            <person name="Ke S."/>
            <person name="Chen Y.Y."/>
            <person name="Wu W.L."/>
            <person name="Hsu J.L."/>
            <person name="Lin Y.F."/>
            <person name="Huang M.D."/>
            <person name="Li C.Y."/>
            <person name="Huang L."/>
            <person name="Wang Z.W."/>
            <person name="Zhao X."/>
            <person name="Zhong W.Y."/>
            <person name="Peng D.H."/>
            <person name="Ahmad S."/>
            <person name="Lan S."/>
            <person name="Zhang J.S."/>
            <person name="Tsai W.C."/>
            <person name="Van de Peer Y."/>
            <person name="Liu Z.J."/>
        </authorList>
    </citation>
    <scope>NUCLEOTIDE SEQUENCE</scope>
    <source>
        <strain evidence="3">SCP</strain>
    </source>
</reference>
<evidence type="ECO:0000256" key="1">
    <source>
        <dbReference type="SAM" id="MobiDB-lite"/>
    </source>
</evidence>